<sequence>MDTIRQFNANPKSADTSQLTETINPLTARQNQSLKSLARTLSLSAHRFTLILVRSNQPGSLDNVFQQLNEHYSVQPRILYLPENSRSLFSAIQSVSLTFQGLMVIGLDDISDLDEFLITTNQMRNEFRHQFHFPVVLWANDETIGKLVKLAPDFYSWASGPINLDC</sequence>
<protein>
    <submittedName>
        <fullName evidence="1">Uncharacterized protein</fullName>
    </submittedName>
</protein>
<evidence type="ECO:0000313" key="1">
    <source>
        <dbReference type="EMBL" id="MBT9316245.1"/>
    </source>
</evidence>
<reference evidence="1" key="1">
    <citation type="submission" date="2020-11" db="EMBL/GenBank/DDBJ databases">
        <authorList>
            <person name="Konstantinou D."/>
            <person name="Gkelis S."/>
            <person name="Popin R."/>
            <person name="Fewer D."/>
            <person name="Sivonen K."/>
        </authorList>
    </citation>
    <scope>NUCLEOTIDE SEQUENCE</scope>
    <source>
        <strain evidence="1">TAU-MAC 1115</strain>
    </source>
</reference>
<name>A0A947DGC4_9CYAN</name>
<evidence type="ECO:0000313" key="2">
    <source>
        <dbReference type="Proteomes" id="UP000717364"/>
    </source>
</evidence>
<reference evidence="1" key="2">
    <citation type="journal article" date="2021" name="Mar. Drugs">
        <title>Genome Reduction and Secondary Metabolism of the Marine Sponge-Associated Cyanobacterium Leptothoe.</title>
        <authorList>
            <person name="Konstantinou D."/>
            <person name="Popin R.V."/>
            <person name="Fewer D.P."/>
            <person name="Sivonen K."/>
            <person name="Gkelis S."/>
        </authorList>
    </citation>
    <scope>NUCLEOTIDE SEQUENCE</scope>
    <source>
        <strain evidence="1">TAU-MAC 1115</strain>
    </source>
</reference>
<organism evidence="1 2">
    <name type="scientific">Leptothoe spongobia TAU-MAC 1115</name>
    <dbReference type="NCBI Taxonomy" id="1967444"/>
    <lineage>
        <taxon>Bacteria</taxon>
        <taxon>Bacillati</taxon>
        <taxon>Cyanobacteriota</taxon>
        <taxon>Cyanophyceae</taxon>
        <taxon>Nodosilineales</taxon>
        <taxon>Cymatolegaceae</taxon>
        <taxon>Leptothoe</taxon>
        <taxon>Leptothoe spongobia</taxon>
    </lineage>
</organism>
<accession>A0A947DGC4</accession>
<keyword evidence="2" id="KW-1185">Reference proteome</keyword>
<comment type="caution">
    <text evidence="1">The sequence shown here is derived from an EMBL/GenBank/DDBJ whole genome shotgun (WGS) entry which is preliminary data.</text>
</comment>
<gene>
    <name evidence="1" type="ORF">IXB50_12515</name>
</gene>
<dbReference type="Proteomes" id="UP000717364">
    <property type="component" value="Unassembled WGS sequence"/>
</dbReference>
<dbReference type="AlphaFoldDB" id="A0A947DGC4"/>
<dbReference type="EMBL" id="JADOES010000022">
    <property type="protein sequence ID" value="MBT9316245.1"/>
    <property type="molecule type" value="Genomic_DNA"/>
</dbReference>
<dbReference type="RefSeq" id="WP_215609311.1">
    <property type="nucleotide sequence ID" value="NZ_JADOES010000022.1"/>
</dbReference>
<proteinExistence type="predicted"/>